<dbReference type="EMBL" id="CP034171">
    <property type="protein sequence ID" value="AZI20825.1"/>
    <property type="molecule type" value="Genomic_DNA"/>
</dbReference>
<dbReference type="RefSeq" id="WP_124785005.1">
    <property type="nucleotide sequence ID" value="NZ_CP034171.1"/>
</dbReference>
<keyword evidence="1" id="KW-0472">Membrane</keyword>
<reference evidence="3" key="1">
    <citation type="submission" date="2018-11" db="EMBL/GenBank/DDBJ databases">
        <title>Proposal to divide the Flavobacteriaceae and reorganize its genera based on Amino Acid Identity values calculated from whole genome sequences.</title>
        <authorList>
            <person name="Nicholson A.C."/>
            <person name="Gulvik C.A."/>
            <person name="Whitney A.M."/>
            <person name="Humrighouse B.W."/>
            <person name="Bell M."/>
            <person name="Holmes B."/>
            <person name="Steigerwalt A.B."/>
            <person name="Villarma A."/>
            <person name="Sheth M."/>
            <person name="Batra D."/>
            <person name="Pryor J."/>
            <person name="Bernardet J.-F."/>
            <person name="Hugo C."/>
            <person name="Kampfer P."/>
            <person name="Newman J.D."/>
            <person name="McQuiston J.R."/>
        </authorList>
    </citation>
    <scope>NUCLEOTIDE SEQUENCE [LARGE SCALE GENOMIC DNA]</scope>
    <source>
        <strain evidence="3">H4753</strain>
    </source>
</reference>
<protein>
    <submittedName>
        <fullName evidence="2">Uncharacterized protein</fullName>
    </submittedName>
</protein>
<dbReference type="AlphaFoldDB" id="A0A3G8WI24"/>
<feature type="transmembrane region" description="Helical" evidence="1">
    <location>
        <begin position="29"/>
        <end position="54"/>
    </location>
</feature>
<proteinExistence type="predicted"/>
<accession>A0A3G8WI24</accession>
<keyword evidence="1" id="KW-0812">Transmembrane</keyword>
<evidence type="ECO:0000256" key="1">
    <source>
        <dbReference type="SAM" id="Phobius"/>
    </source>
</evidence>
<dbReference type="Proteomes" id="UP000282297">
    <property type="component" value="Chromosome"/>
</dbReference>
<evidence type="ECO:0000313" key="2">
    <source>
        <dbReference type="EMBL" id="AZI20825.1"/>
    </source>
</evidence>
<organism evidence="2 3">
    <name type="scientific">Chryseobacterium taklimakanense</name>
    <dbReference type="NCBI Taxonomy" id="536441"/>
    <lineage>
        <taxon>Bacteria</taxon>
        <taxon>Pseudomonadati</taxon>
        <taxon>Bacteroidota</taxon>
        <taxon>Flavobacteriia</taxon>
        <taxon>Flavobacteriales</taxon>
        <taxon>Weeksellaceae</taxon>
        <taxon>Chryseobacterium group</taxon>
        <taxon>Chryseobacterium</taxon>
    </lineage>
</organism>
<gene>
    <name evidence="2" type="ORF">EIH08_09015</name>
</gene>
<name>A0A3G8WI24_9FLAO</name>
<keyword evidence="1" id="KW-1133">Transmembrane helix</keyword>
<evidence type="ECO:0000313" key="3">
    <source>
        <dbReference type="Proteomes" id="UP000282297"/>
    </source>
</evidence>
<sequence length="63" mass="6909">MNIVDNSTKASTAFGMLITIFVNIGRETILQTVVLAAVGGMSSFLATMLLKHLILKFKKILRK</sequence>